<dbReference type="CDD" id="cd06223">
    <property type="entry name" value="PRTases_typeI"/>
    <property type="match status" value="1"/>
</dbReference>
<gene>
    <name evidence="1" type="ORF">QBL01_11355</name>
</gene>
<dbReference type="SUPFAM" id="SSF53271">
    <property type="entry name" value="PRTase-like"/>
    <property type="match status" value="1"/>
</dbReference>
<name>A0AAJ6AEF4_GLAPU</name>
<sequence length="235" mass="26841">MTLHSYQLEPNLHLHQTTQAYYVLDYFGWRKPNNPDFLNDIKNDFGRNSKEILNEATRNLIISCYNEINEVIKRETLDTICIVPRAKTRSYYAENQLLFLKTIQLIVSNIDVIDGTDYIIRIKNTKTTHFHNKPEYGGDGDLPYPGITNDTCSISSNVKGKNILLIDDIYTKTINIDEDCIQALLDKGANKVVLFTIAKTLHSNDSLEKALEALRTQIRVKLGSQTKNVDDNSPF</sequence>
<organism evidence="1 2">
    <name type="scientific">Glaesserella parasuis</name>
    <name type="common">Haemophilus parasuis</name>
    <dbReference type="NCBI Taxonomy" id="738"/>
    <lineage>
        <taxon>Bacteria</taxon>
        <taxon>Pseudomonadati</taxon>
        <taxon>Pseudomonadota</taxon>
        <taxon>Gammaproteobacteria</taxon>
        <taxon>Pasteurellales</taxon>
        <taxon>Pasteurellaceae</taxon>
        <taxon>Glaesserella</taxon>
    </lineage>
</organism>
<evidence type="ECO:0000313" key="2">
    <source>
        <dbReference type="Proteomes" id="UP001222296"/>
    </source>
</evidence>
<dbReference type="InterPro" id="IPR000836">
    <property type="entry name" value="PRTase_dom"/>
</dbReference>
<dbReference type="AlphaFoldDB" id="A0AAJ6AEF4"/>
<dbReference type="Gene3D" id="3.40.50.2020">
    <property type="match status" value="1"/>
</dbReference>
<reference evidence="1" key="1">
    <citation type="submission" date="2023-04" db="EMBL/GenBank/DDBJ databases">
        <title>Molecular characterization of the Integrative and Conjugative elements harboring multidrug-resistance gene from Glaesserella (Haemophilus) parasuis.</title>
        <authorList>
            <person name="Che Y."/>
            <person name="Zhou L."/>
        </authorList>
    </citation>
    <scope>NUCLEOTIDE SEQUENCE</scope>
    <source>
        <strain evidence="1">Z44</strain>
    </source>
</reference>
<dbReference type="RefSeq" id="WP_279378462.1">
    <property type="nucleotide sequence ID" value="NZ_CP121769.1"/>
</dbReference>
<protein>
    <recommendedName>
        <fullName evidence="3">Phosphoribosyltransferase</fullName>
    </recommendedName>
</protein>
<accession>A0AAJ6AEF4</accession>
<evidence type="ECO:0000313" key="1">
    <source>
        <dbReference type="EMBL" id="WGE09795.1"/>
    </source>
</evidence>
<dbReference type="InterPro" id="IPR029057">
    <property type="entry name" value="PRTase-like"/>
</dbReference>
<proteinExistence type="predicted"/>
<evidence type="ECO:0008006" key="3">
    <source>
        <dbReference type="Google" id="ProtNLM"/>
    </source>
</evidence>
<dbReference type="Proteomes" id="UP001222296">
    <property type="component" value="Chromosome"/>
</dbReference>
<dbReference type="EMBL" id="CP121769">
    <property type="protein sequence ID" value="WGE09795.1"/>
    <property type="molecule type" value="Genomic_DNA"/>
</dbReference>